<dbReference type="SUPFAM" id="SSF53474">
    <property type="entry name" value="alpha/beta-Hydrolases"/>
    <property type="match status" value="1"/>
</dbReference>
<accession>A0A8E2IQZ9</accession>
<protein>
    <recommendedName>
        <fullName evidence="1">AB hydrolase-1 domain-containing protein</fullName>
    </recommendedName>
</protein>
<evidence type="ECO:0000313" key="2">
    <source>
        <dbReference type="EMBL" id="ORC05731.1"/>
    </source>
</evidence>
<dbReference type="InterPro" id="IPR000073">
    <property type="entry name" value="AB_hydrolase_1"/>
</dbReference>
<sequence length="217" mass="24267">MNAVRPPRSPVRACVLVLPGGKVRSDDTSRWWQLANLRMVFIAGTLRRRLGRDVLVRRVQYRRRGWNSPGLDAVRDAEEALGQLCRRFVPQHIVLVGHSMGGRVAAHLAGRGDIGAVVALAPWWTESDGDRIPVRTRLLVLHGTADTWTDPRSSRTQTCRARRRGVDAMWVGVEGAGHYMVRRWSGWHQRSTDFVVEYLAAPVGSSVGYSPGRQEGK</sequence>
<evidence type="ECO:0000313" key="3">
    <source>
        <dbReference type="Proteomes" id="UP000192335"/>
    </source>
</evidence>
<proteinExistence type="predicted"/>
<evidence type="ECO:0000259" key="1">
    <source>
        <dbReference type="Pfam" id="PF12697"/>
    </source>
</evidence>
<dbReference type="AlphaFoldDB" id="A0A8E2IQZ9"/>
<dbReference type="EMBL" id="MWQA01000001">
    <property type="protein sequence ID" value="ORC05731.1"/>
    <property type="molecule type" value="Genomic_DNA"/>
</dbReference>
<dbReference type="GO" id="GO:0003824">
    <property type="term" value="F:catalytic activity"/>
    <property type="evidence" value="ECO:0007669"/>
    <property type="project" value="UniProtKB-ARBA"/>
</dbReference>
<name>A0A8E2IQZ9_9MYCO</name>
<dbReference type="Proteomes" id="UP000192335">
    <property type="component" value="Unassembled WGS sequence"/>
</dbReference>
<organism evidence="2 3">
    <name type="scientific">Mycobacterium persicum</name>
    <dbReference type="NCBI Taxonomy" id="1487726"/>
    <lineage>
        <taxon>Bacteria</taxon>
        <taxon>Bacillati</taxon>
        <taxon>Actinomycetota</taxon>
        <taxon>Actinomycetes</taxon>
        <taxon>Mycobacteriales</taxon>
        <taxon>Mycobacteriaceae</taxon>
        <taxon>Mycobacterium</taxon>
    </lineage>
</organism>
<gene>
    <name evidence="2" type="ORF">B4U45_02700</name>
</gene>
<feature type="domain" description="AB hydrolase-1" evidence="1">
    <location>
        <begin position="16"/>
        <end position="173"/>
    </location>
</feature>
<comment type="caution">
    <text evidence="2">The sequence shown here is derived from an EMBL/GenBank/DDBJ whole genome shotgun (WGS) entry which is preliminary data.</text>
</comment>
<dbReference type="Gene3D" id="3.40.50.1820">
    <property type="entry name" value="alpha/beta hydrolase"/>
    <property type="match status" value="1"/>
</dbReference>
<dbReference type="InterPro" id="IPR029058">
    <property type="entry name" value="AB_hydrolase_fold"/>
</dbReference>
<reference evidence="2 3" key="1">
    <citation type="submission" date="2017-02" db="EMBL/GenBank/DDBJ databases">
        <title>Mycobacterium kansasii genomes.</title>
        <authorList>
            <person name="Borowka P."/>
            <person name="Strapagiel D."/>
            <person name="Marciniak B."/>
            <person name="Lach J."/>
            <person name="Bakula Z."/>
            <person name="Van Ingen J."/>
            <person name="Safianowska A."/>
            <person name="Brzostek A."/>
            <person name="Dziadek J."/>
            <person name="Jagielski T."/>
        </authorList>
    </citation>
    <scope>NUCLEOTIDE SEQUENCE [LARGE SCALE GENOMIC DNA]</scope>
    <source>
        <strain evidence="2 3">12MK</strain>
    </source>
</reference>
<dbReference type="Pfam" id="PF12697">
    <property type="entry name" value="Abhydrolase_6"/>
    <property type="match status" value="1"/>
</dbReference>